<dbReference type="PANTHER" id="PTHR43194">
    <property type="entry name" value="HYDROLASE ALPHA/BETA FOLD FAMILY"/>
    <property type="match status" value="1"/>
</dbReference>
<dbReference type="VEuPathDB" id="FungiDB:ASPWEDRAFT_151553"/>
<keyword evidence="4" id="KW-1185">Reference proteome</keyword>
<dbReference type="EMBL" id="KV878211">
    <property type="protein sequence ID" value="OJJ36275.1"/>
    <property type="molecule type" value="Genomic_DNA"/>
</dbReference>
<accession>A0A1L9RMV8</accession>
<feature type="signal peptide" evidence="1">
    <location>
        <begin position="1"/>
        <end position="17"/>
    </location>
</feature>
<sequence>MLLTLAVFLISLRGVAAVAHERTYFYVGGSYELNSSGAHVVTNQTYVEKLTPAGGASKEYPIVFVHGDGQTGTNWLNKPDGGDGWASYFLSQGYECYILDQTFRGRSPWTLPNNNTKIFTAEDIQERFTAPQKYRLWPQAHLHTQWNGSGLMGDSVFDTYYSSVVPSLADEVSQEFAHQETSAKLLDRIGKPVILVGHSQGGLLVWLTADARPHLIHSVVAIEPTGPPFHDAVFDNLTGRAYGLANIPITYSPPLTDPADFSIQTIKSNSTDHANCSIQAGSPAPRQLAHLSQFPVLVVTTESSFHAPYDWCTVRFLQQAGVNAEHLELAKVGIHGNGHMVFMEKNSDNVAGVIEEWMSKN</sequence>
<dbReference type="Pfam" id="PF12697">
    <property type="entry name" value="Abhydrolase_6"/>
    <property type="match status" value="1"/>
</dbReference>
<reference evidence="4" key="1">
    <citation type="journal article" date="2017" name="Genome Biol.">
        <title>Comparative genomics reveals high biological diversity and specific adaptations in the industrially and medically important fungal genus Aspergillus.</title>
        <authorList>
            <person name="de Vries R.P."/>
            <person name="Riley R."/>
            <person name="Wiebenga A."/>
            <person name="Aguilar-Osorio G."/>
            <person name="Amillis S."/>
            <person name="Uchima C.A."/>
            <person name="Anderluh G."/>
            <person name="Asadollahi M."/>
            <person name="Askin M."/>
            <person name="Barry K."/>
            <person name="Battaglia E."/>
            <person name="Bayram O."/>
            <person name="Benocci T."/>
            <person name="Braus-Stromeyer S.A."/>
            <person name="Caldana C."/>
            <person name="Canovas D."/>
            <person name="Cerqueira G.C."/>
            <person name="Chen F."/>
            <person name="Chen W."/>
            <person name="Choi C."/>
            <person name="Clum A."/>
            <person name="Dos Santos R.A."/>
            <person name="Damasio A.R."/>
            <person name="Diallinas G."/>
            <person name="Emri T."/>
            <person name="Fekete E."/>
            <person name="Flipphi M."/>
            <person name="Freyberg S."/>
            <person name="Gallo A."/>
            <person name="Gournas C."/>
            <person name="Habgood R."/>
            <person name="Hainaut M."/>
            <person name="Harispe M.L."/>
            <person name="Henrissat B."/>
            <person name="Hilden K.S."/>
            <person name="Hope R."/>
            <person name="Hossain A."/>
            <person name="Karabika E."/>
            <person name="Karaffa L."/>
            <person name="Karanyi Z."/>
            <person name="Krasevec N."/>
            <person name="Kuo A."/>
            <person name="Kusch H."/>
            <person name="LaButti K."/>
            <person name="Lagendijk E.L."/>
            <person name="Lapidus A."/>
            <person name="Levasseur A."/>
            <person name="Lindquist E."/>
            <person name="Lipzen A."/>
            <person name="Logrieco A.F."/>
            <person name="MacCabe A."/>
            <person name="Maekelae M.R."/>
            <person name="Malavazi I."/>
            <person name="Melin P."/>
            <person name="Meyer V."/>
            <person name="Mielnichuk N."/>
            <person name="Miskei M."/>
            <person name="Molnar A.P."/>
            <person name="Mule G."/>
            <person name="Ngan C.Y."/>
            <person name="Orejas M."/>
            <person name="Orosz E."/>
            <person name="Ouedraogo J.P."/>
            <person name="Overkamp K.M."/>
            <person name="Park H.-S."/>
            <person name="Perrone G."/>
            <person name="Piumi F."/>
            <person name="Punt P.J."/>
            <person name="Ram A.F."/>
            <person name="Ramon A."/>
            <person name="Rauscher S."/>
            <person name="Record E."/>
            <person name="Riano-Pachon D.M."/>
            <person name="Robert V."/>
            <person name="Roehrig J."/>
            <person name="Ruller R."/>
            <person name="Salamov A."/>
            <person name="Salih N.S."/>
            <person name="Samson R.A."/>
            <person name="Sandor E."/>
            <person name="Sanguinetti M."/>
            <person name="Schuetze T."/>
            <person name="Sepcic K."/>
            <person name="Shelest E."/>
            <person name="Sherlock G."/>
            <person name="Sophianopoulou V."/>
            <person name="Squina F.M."/>
            <person name="Sun H."/>
            <person name="Susca A."/>
            <person name="Todd R.B."/>
            <person name="Tsang A."/>
            <person name="Unkles S.E."/>
            <person name="van de Wiele N."/>
            <person name="van Rossen-Uffink D."/>
            <person name="Oliveira J.V."/>
            <person name="Vesth T.C."/>
            <person name="Visser J."/>
            <person name="Yu J.-H."/>
            <person name="Zhou M."/>
            <person name="Andersen M.R."/>
            <person name="Archer D.B."/>
            <person name="Baker S.E."/>
            <person name="Benoit I."/>
            <person name="Brakhage A.A."/>
            <person name="Braus G.H."/>
            <person name="Fischer R."/>
            <person name="Frisvad J.C."/>
            <person name="Goldman G.H."/>
            <person name="Houbraken J."/>
            <person name="Oakley B."/>
            <person name="Pocsi I."/>
            <person name="Scazzocchio C."/>
            <person name="Seiboth B."/>
            <person name="vanKuyk P.A."/>
            <person name="Wortman J."/>
            <person name="Dyer P.S."/>
            <person name="Grigoriev I.V."/>
        </authorList>
    </citation>
    <scope>NUCLEOTIDE SEQUENCE [LARGE SCALE GENOMIC DNA]</scope>
    <source>
        <strain evidence="4">DTO 134E9</strain>
    </source>
</reference>
<organism evidence="3 4">
    <name type="scientific">Aspergillus wentii DTO 134E9</name>
    <dbReference type="NCBI Taxonomy" id="1073089"/>
    <lineage>
        <taxon>Eukaryota</taxon>
        <taxon>Fungi</taxon>
        <taxon>Dikarya</taxon>
        <taxon>Ascomycota</taxon>
        <taxon>Pezizomycotina</taxon>
        <taxon>Eurotiomycetes</taxon>
        <taxon>Eurotiomycetidae</taxon>
        <taxon>Eurotiales</taxon>
        <taxon>Aspergillaceae</taxon>
        <taxon>Aspergillus</taxon>
        <taxon>Aspergillus subgen. Cremei</taxon>
    </lineage>
</organism>
<dbReference type="OrthoDB" id="9978720at2759"/>
<dbReference type="Proteomes" id="UP000184383">
    <property type="component" value="Unassembled WGS sequence"/>
</dbReference>
<name>A0A1L9RMV8_ASPWE</name>
<dbReference type="Gene3D" id="3.40.50.1820">
    <property type="entry name" value="alpha/beta hydrolase"/>
    <property type="match status" value="1"/>
</dbReference>
<dbReference type="PANTHER" id="PTHR43194:SF4">
    <property type="entry name" value="AB HYDROLASE-1 DOMAIN-CONTAINING PROTEIN"/>
    <property type="match status" value="1"/>
</dbReference>
<feature type="domain" description="AB hydrolase-1" evidence="2">
    <location>
        <begin position="62"/>
        <end position="351"/>
    </location>
</feature>
<evidence type="ECO:0000256" key="1">
    <source>
        <dbReference type="SAM" id="SignalP"/>
    </source>
</evidence>
<feature type="chain" id="PRO_5012860663" description="AB hydrolase-1 domain-containing protein" evidence="1">
    <location>
        <begin position="18"/>
        <end position="361"/>
    </location>
</feature>
<proteinExistence type="predicted"/>
<dbReference type="GeneID" id="63745455"/>
<dbReference type="CDD" id="cd12809">
    <property type="entry name" value="Esterase_713_like-2"/>
    <property type="match status" value="1"/>
</dbReference>
<dbReference type="STRING" id="1073089.A0A1L9RMV8"/>
<evidence type="ECO:0000313" key="3">
    <source>
        <dbReference type="EMBL" id="OJJ36275.1"/>
    </source>
</evidence>
<dbReference type="InterPro" id="IPR050228">
    <property type="entry name" value="Carboxylesterase_BioH"/>
</dbReference>
<protein>
    <recommendedName>
        <fullName evidence="2">AB hydrolase-1 domain-containing protein</fullName>
    </recommendedName>
</protein>
<dbReference type="RefSeq" id="XP_040689951.1">
    <property type="nucleotide sequence ID" value="XM_040829607.1"/>
</dbReference>
<evidence type="ECO:0000259" key="2">
    <source>
        <dbReference type="Pfam" id="PF12697"/>
    </source>
</evidence>
<dbReference type="InterPro" id="IPR029058">
    <property type="entry name" value="AB_hydrolase_fold"/>
</dbReference>
<evidence type="ECO:0000313" key="4">
    <source>
        <dbReference type="Proteomes" id="UP000184383"/>
    </source>
</evidence>
<keyword evidence="1" id="KW-0732">Signal</keyword>
<dbReference type="AlphaFoldDB" id="A0A1L9RMV8"/>
<gene>
    <name evidence="3" type="ORF">ASPWEDRAFT_151553</name>
</gene>
<dbReference type="SUPFAM" id="SSF53474">
    <property type="entry name" value="alpha/beta-Hydrolases"/>
    <property type="match status" value="1"/>
</dbReference>
<dbReference type="InterPro" id="IPR000073">
    <property type="entry name" value="AB_hydrolase_1"/>
</dbReference>